<dbReference type="InterPro" id="IPR007955">
    <property type="entry name" value="Bystin"/>
</dbReference>
<dbReference type="PANTHER" id="PTHR12821:SF0">
    <property type="entry name" value="BYSTIN"/>
    <property type="match status" value="1"/>
</dbReference>
<dbReference type="Pfam" id="PF05291">
    <property type="entry name" value="Bystin"/>
    <property type="match status" value="1"/>
</dbReference>
<dbReference type="GO" id="GO:0005730">
    <property type="term" value="C:nucleolus"/>
    <property type="evidence" value="ECO:0007669"/>
    <property type="project" value="UniProtKB-SubCell"/>
</dbReference>
<reference evidence="7" key="1">
    <citation type="submission" date="2021-01" db="EMBL/GenBank/DDBJ databases">
        <authorList>
            <person name="Corre E."/>
            <person name="Pelletier E."/>
            <person name="Niang G."/>
            <person name="Scheremetjew M."/>
            <person name="Finn R."/>
            <person name="Kale V."/>
            <person name="Holt S."/>
            <person name="Cochrane G."/>
            <person name="Meng A."/>
            <person name="Brown T."/>
            <person name="Cohen L."/>
        </authorList>
    </citation>
    <scope>NUCLEOTIDE SEQUENCE</scope>
    <source>
        <strain evidence="7">CCMP1381</strain>
    </source>
</reference>
<dbReference type="GO" id="GO:0006364">
    <property type="term" value="P:rRNA processing"/>
    <property type="evidence" value="ECO:0007669"/>
    <property type="project" value="TreeGrafter"/>
</dbReference>
<dbReference type="Gene3D" id="1.25.40.480">
    <property type="match status" value="1"/>
</dbReference>
<comment type="subcellular location">
    <subcellularLocation>
        <location evidence="1">Nucleus</location>
        <location evidence="1">Nucleolus</location>
    </subcellularLocation>
</comment>
<feature type="region of interest" description="Disordered" evidence="6">
    <location>
        <begin position="1"/>
        <end position="88"/>
    </location>
</feature>
<keyword evidence="4" id="KW-0539">Nucleus</keyword>
<accession>A0A7S2HEA7</accession>
<sequence length="448" mass="50605">MPKEPKSKGSDRLRHAPLARQIAVGEKNAEGKLRRGGRKKSNSNAEESEEFIDAKTTRRIMQQAQHQREEMDQEKNRTANAKQPRAGLGAHLLREHSDESDASSDDDDDEQAQDLLLEPEIGGDGYVDVPDQIAGLSEAEQRVMSSFFGTTTQRKTINELIMEKIQEKEEAANATESGSVRGTVSDELPPKVVACYTEVGKLLSHYKAGKLPKALKIIPSLTNWEQVLAVTRPDQWSAMGIYAGTRIFASNLNERMAQRFYNLILLERVRQDIETNKKLNYHLYMALKKAVYKPGAFFKGIVLPMALDNCNMKEAAILASVISKVSIPSNHSAVAILKLAELPYTPSTSLFLRVLLNKKYALPLSVVVNLVNYFCAMNTEKRELPVMWHQCLLVFVQRYKHDITDEDKERLKLLMRLKNHYMITAEIRRELFSDQAGRVTKEGTMDLS</sequence>
<evidence type="ECO:0000256" key="5">
    <source>
        <dbReference type="ARBA" id="ARBA00074032"/>
    </source>
</evidence>
<dbReference type="GO" id="GO:0030515">
    <property type="term" value="F:snoRNA binding"/>
    <property type="evidence" value="ECO:0007669"/>
    <property type="project" value="TreeGrafter"/>
</dbReference>
<organism evidence="7">
    <name type="scientific">Octactis speculum</name>
    <dbReference type="NCBI Taxonomy" id="3111310"/>
    <lineage>
        <taxon>Eukaryota</taxon>
        <taxon>Sar</taxon>
        <taxon>Stramenopiles</taxon>
        <taxon>Ochrophyta</taxon>
        <taxon>Dictyochophyceae</taxon>
        <taxon>Dictyochales</taxon>
        <taxon>Dictyochaceae</taxon>
        <taxon>Octactis</taxon>
    </lineage>
</organism>
<evidence type="ECO:0000256" key="3">
    <source>
        <dbReference type="ARBA" id="ARBA00022517"/>
    </source>
</evidence>
<protein>
    <recommendedName>
        <fullName evidence="5">Bystin</fullName>
    </recommendedName>
</protein>
<dbReference type="FunFam" id="1.25.40.480:FF:000001">
    <property type="entry name" value="Bystin (51.6 kD)-like"/>
    <property type="match status" value="1"/>
</dbReference>
<evidence type="ECO:0000256" key="6">
    <source>
        <dbReference type="SAM" id="MobiDB-lite"/>
    </source>
</evidence>
<keyword evidence="3" id="KW-0690">Ribosome biogenesis</keyword>
<gene>
    <name evidence="7" type="ORF">DSPE1174_LOCUS31316</name>
</gene>
<proteinExistence type="inferred from homology"/>
<evidence type="ECO:0000256" key="2">
    <source>
        <dbReference type="ARBA" id="ARBA00007114"/>
    </source>
</evidence>
<dbReference type="GO" id="GO:0030688">
    <property type="term" value="C:preribosome, small subunit precursor"/>
    <property type="evidence" value="ECO:0007669"/>
    <property type="project" value="TreeGrafter"/>
</dbReference>
<evidence type="ECO:0000256" key="4">
    <source>
        <dbReference type="ARBA" id="ARBA00023242"/>
    </source>
</evidence>
<dbReference type="AlphaFoldDB" id="A0A7S2HEA7"/>
<evidence type="ECO:0000313" key="7">
    <source>
        <dbReference type="EMBL" id="CAD9488089.1"/>
    </source>
</evidence>
<feature type="compositionally biased region" description="Basic and acidic residues" evidence="6">
    <location>
        <begin position="66"/>
        <end position="77"/>
    </location>
</feature>
<dbReference type="GO" id="GO:0005737">
    <property type="term" value="C:cytoplasm"/>
    <property type="evidence" value="ECO:0007669"/>
    <property type="project" value="TreeGrafter"/>
</dbReference>
<feature type="compositionally biased region" description="Basic and acidic residues" evidence="6">
    <location>
        <begin position="1"/>
        <end position="14"/>
    </location>
</feature>
<evidence type="ECO:0000256" key="1">
    <source>
        <dbReference type="ARBA" id="ARBA00004604"/>
    </source>
</evidence>
<name>A0A7S2HEA7_9STRA</name>
<dbReference type="PANTHER" id="PTHR12821">
    <property type="entry name" value="BYSTIN"/>
    <property type="match status" value="1"/>
</dbReference>
<comment type="similarity">
    <text evidence="2">Belongs to the bystin family.</text>
</comment>
<dbReference type="EMBL" id="HBGS01060034">
    <property type="protein sequence ID" value="CAD9488089.1"/>
    <property type="molecule type" value="Transcribed_RNA"/>
</dbReference>